<accession>G7WCV7</accession>
<evidence type="ECO:0000313" key="3">
    <source>
        <dbReference type="EMBL" id="AET66863.1"/>
    </source>
</evidence>
<reference evidence="3 4" key="2">
    <citation type="journal article" date="2012" name="J. Bacteriol.">
        <title>Complete genome sequences of Desulfosporosinus orientis DSM765T, Desulfosporosinus youngiae DSM17734T, Desulfosporosinus meridiei DSM13257T, and Desulfosporosinus acidiphilus DSM22704T.</title>
        <authorList>
            <person name="Pester M."/>
            <person name="Brambilla E."/>
            <person name="Alazard D."/>
            <person name="Rattei T."/>
            <person name="Weinmaier T."/>
            <person name="Han J."/>
            <person name="Lucas S."/>
            <person name="Lapidus A."/>
            <person name="Cheng J.F."/>
            <person name="Goodwin L."/>
            <person name="Pitluck S."/>
            <person name="Peters L."/>
            <person name="Ovchinnikova G."/>
            <person name="Teshima H."/>
            <person name="Detter J.C."/>
            <person name="Han C.S."/>
            <person name="Tapia R."/>
            <person name="Land M.L."/>
            <person name="Hauser L."/>
            <person name="Kyrpides N.C."/>
            <person name="Ivanova N.N."/>
            <person name="Pagani I."/>
            <person name="Huntmann M."/>
            <person name="Wei C.L."/>
            <person name="Davenport K.W."/>
            <person name="Daligault H."/>
            <person name="Chain P.S."/>
            <person name="Chen A."/>
            <person name="Mavromatis K."/>
            <person name="Markowitz V."/>
            <person name="Szeto E."/>
            <person name="Mikhailova N."/>
            <person name="Pati A."/>
            <person name="Wagner M."/>
            <person name="Woyke T."/>
            <person name="Ollivier B."/>
            <person name="Klenk H.P."/>
            <person name="Spring S."/>
            <person name="Loy A."/>
        </authorList>
    </citation>
    <scope>NUCLEOTIDE SEQUENCE [LARGE SCALE GENOMIC DNA]</scope>
    <source>
        <strain evidence="4">ATCC 19365 / DSM 765 / NCIMB 8382 / VKM B-1628</strain>
    </source>
</reference>
<dbReference type="InterPro" id="IPR000089">
    <property type="entry name" value="Biotin_lipoyl"/>
</dbReference>
<dbReference type="HOGENOM" id="CLU_016733_9_1_9"/>
<gene>
    <name evidence="3" type="ordered locus">Desor_1196</name>
</gene>
<reference evidence="4" key="1">
    <citation type="submission" date="2011-11" db="EMBL/GenBank/DDBJ databases">
        <title>Complete sequence of Desulfosporosinus orientis DSM 765.</title>
        <authorList>
            <person name="Lucas S."/>
            <person name="Han J."/>
            <person name="Lapidus A."/>
            <person name="Cheng J.-F."/>
            <person name="Goodwin L."/>
            <person name="Pitluck S."/>
            <person name="Peters L."/>
            <person name="Ovchinnikova G."/>
            <person name="Teshima H."/>
            <person name="Detter J.C."/>
            <person name="Han C."/>
            <person name="Tapia R."/>
            <person name="Land M."/>
            <person name="Hauser L."/>
            <person name="Kyrpides N."/>
            <person name="Ivanova N."/>
            <person name="Pagani I."/>
            <person name="Pester M."/>
            <person name="Spring S."/>
            <person name="Ollivier B."/>
            <person name="Rattei T."/>
            <person name="Klenk H.-P."/>
            <person name="Wagner M."/>
            <person name="Loy A."/>
            <person name="Woyke T."/>
        </authorList>
    </citation>
    <scope>NUCLEOTIDE SEQUENCE [LARGE SCALE GENOMIC DNA]</scope>
    <source>
        <strain evidence="4">ATCC 19365 / DSM 765 / NCIMB 8382 / VKM B-1628</strain>
    </source>
</reference>
<dbReference type="Pfam" id="PF00364">
    <property type="entry name" value="Biotin_lipoyl"/>
    <property type="match status" value="1"/>
</dbReference>
<organism evidence="3 4">
    <name type="scientific">Desulfosporosinus orientis (strain ATCC 19365 / DSM 765 / NCIMB 8382 / VKM B-1628 / Singapore I)</name>
    <name type="common">Desulfotomaculum orientis</name>
    <dbReference type="NCBI Taxonomy" id="768706"/>
    <lineage>
        <taxon>Bacteria</taxon>
        <taxon>Bacillati</taxon>
        <taxon>Bacillota</taxon>
        <taxon>Clostridia</taxon>
        <taxon>Eubacteriales</taxon>
        <taxon>Desulfitobacteriaceae</taxon>
        <taxon>Desulfosporosinus</taxon>
    </lineage>
</organism>
<dbReference type="FunFam" id="2.40.50.100:FF:000003">
    <property type="entry name" value="Acetyl-CoA carboxylase biotin carboxyl carrier protein"/>
    <property type="match status" value="1"/>
</dbReference>
<dbReference type="OrthoDB" id="163546at2"/>
<dbReference type="Gene3D" id="2.40.50.100">
    <property type="match status" value="1"/>
</dbReference>
<dbReference type="Proteomes" id="UP000006346">
    <property type="component" value="Chromosome"/>
</dbReference>
<dbReference type="InterPro" id="IPR011053">
    <property type="entry name" value="Single_hybrid_motif"/>
</dbReference>
<proteinExistence type="predicted"/>
<evidence type="ECO:0000259" key="2">
    <source>
        <dbReference type="PROSITE" id="PS50968"/>
    </source>
</evidence>
<dbReference type="PROSITE" id="PS50968">
    <property type="entry name" value="BIOTINYL_LIPOYL"/>
    <property type="match status" value="1"/>
</dbReference>
<dbReference type="AlphaFoldDB" id="G7WCV7"/>
<dbReference type="PANTHER" id="PTHR45266:SF3">
    <property type="entry name" value="OXALOACETATE DECARBOXYLASE ALPHA CHAIN"/>
    <property type="match status" value="1"/>
</dbReference>
<dbReference type="RefSeq" id="WP_014183684.1">
    <property type="nucleotide sequence ID" value="NC_016584.1"/>
</dbReference>
<dbReference type="STRING" id="768706.Desor_1196"/>
<dbReference type="eggNOG" id="COG4770">
    <property type="taxonomic scope" value="Bacteria"/>
</dbReference>
<dbReference type="PANTHER" id="PTHR45266">
    <property type="entry name" value="OXALOACETATE DECARBOXYLASE ALPHA CHAIN"/>
    <property type="match status" value="1"/>
</dbReference>
<evidence type="ECO:0000256" key="1">
    <source>
        <dbReference type="ARBA" id="ARBA00023267"/>
    </source>
</evidence>
<dbReference type="PATRIC" id="fig|768706.3.peg.1178"/>
<dbReference type="KEGG" id="dor:Desor_1196"/>
<keyword evidence="4" id="KW-1185">Reference proteome</keyword>
<sequence length="70" mass="7651">MANLVSPLAGKVWKINVAVGDVVEMDDEIIILEALKMETPIYADEPGRVVKIDVKEGESVSEDQVLVVIE</sequence>
<dbReference type="SUPFAM" id="SSF51230">
    <property type="entry name" value="Single hybrid motif"/>
    <property type="match status" value="1"/>
</dbReference>
<dbReference type="EMBL" id="CP003108">
    <property type="protein sequence ID" value="AET66863.1"/>
    <property type="molecule type" value="Genomic_DNA"/>
</dbReference>
<evidence type="ECO:0000313" key="4">
    <source>
        <dbReference type="Proteomes" id="UP000006346"/>
    </source>
</evidence>
<dbReference type="CDD" id="cd06850">
    <property type="entry name" value="biotinyl_domain"/>
    <property type="match status" value="1"/>
</dbReference>
<name>G7WCV7_DESOD</name>
<dbReference type="InterPro" id="IPR050709">
    <property type="entry name" value="Biotin_Carboxyl_Carrier/Decarb"/>
</dbReference>
<keyword evidence="1" id="KW-0092">Biotin</keyword>
<protein>
    <submittedName>
        <fullName evidence="3">Acetyl/propionyl-CoA carboxylase, alpha subunit</fullName>
    </submittedName>
</protein>
<feature type="domain" description="Lipoyl-binding" evidence="2">
    <location>
        <begin position="1"/>
        <end position="70"/>
    </location>
</feature>